<feature type="non-terminal residue" evidence="3">
    <location>
        <position position="1"/>
    </location>
</feature>
<evidence type="ECO:0000256" key="2">
    <source>
        <dbReference type="SAM" id="Phobius"/>
    </source>
</evidence>
<keyword evidence="2" id="KW-1133">Transmembrane helix</keyword>
<sequence length="99" mass="9855">DGGGSPDTQQPNPGGSGPAESEEEGPNVVAIAGGVIGGLLLLILVGAGAGYYFQHKGPEASEAVANEVQGGRPVHSPSDVAANTSQSYWGEELLTDAKP</sequence>
<feature type="transmembrane region" description="Helical" evidence="2">
    <location>
        <begin position="28"/>
        <end position="53"/>
    </location>
</feature>
<dbReference type="GeneID" id="94433568"/>
<evidence type="ECO:0000313" key="4">
    <source>
        <dbReference type="Proteomes" id="UP000221165"/>
    </source>
</evidence>
<dbReference type="VEuPathDB" id="ToxoDB:CSUI_010252"/>
<proteinExistence type="predicted"/>
<keyword evidence="4" id="KW-1185">Reference proteome</keyword>
<dbReference type="RefSeq" id="XP_067917666.1">
    <property type="nucleotide sequence ID" value="XM_068070357.1"/>
</dbReference>
<evidence type="ECO:0000313" key="3">
    <source>
        <dbReference type="EMBL" id="PHJ15934.1"/>
    </source>
</evidence>
<name>A0A2C6KHR6_9APIC</name>
<feature type="compositionally biased region" description="Polar residues" evidence="1">
    <location>
        <begin position="1"/>
        <end position="10"/>
    </location>
</feature>
<reference evidence="3 4" key="1">
    <citation type="journal article" date="2017" name="Int. J. Parasitol.">
        <title>The genome of the protozoan parasite Cystoisospora suis and a reverse vaccinology approach to identify vaccine candidates.</title>
        <authorList>
            <person name="Palmieri N."/>
            <person name="Shrestha A."/>
            <person name="Ruttkowski B."/>
            <person name="Beck T."/>
            <person name="Vogl C."/>
            <person name="Tomley F."/>
            <person name="Blake D.P."/>
            <person name="Joachim A."/>
        </authorList>
    </citation>
    <scope>NUCLEOTIDE SEQUENCE [LARGE SCALE GENOMIC DNA]</scope>
    <source>
        <strain evidence="3 4">Wien I</strain>
    </source>
</reference>
<gene>
    <name evidence="3" type="ORF">CSUI_010252</name>
</gene>
<organism evidence="3 4">
    <name type="scientific">Cystoisospora suis</name>
    <dbReference type="NCBI Taxonomy" id="483139"/>
    <lineage>
        <taxon>Eukaryota</taxon>
        <taxon>Sar</taxon>
        <taxon>Alveolata</taxon>
        <taxon>Apicomplexa</taxon>
        <taxon>Conoidasida</taxon>
        <taxon>Coccidia</taxon>
        <taxon>Eucoccidiorida</taxon>
        <taxon>Eimeriorina</taxon>
        <taxon>Sarcocystidae</taxon>
        <taxon>Cystoisospora</taxon>
    </lineage>
</organism>
<protein>
    <submittedName>
        <fullName evidence="3">Apical membrane antigen 1 protein</fullName>
    </submittedName>
</protein>
<accession>A0A2C6KHR6</accession>
<dbReference type="Proteomes" id="UP000221165">
    <property type="component" value="Unassembled WGS sequence"/>
</dbReference>
<comment type="caution">
    <text evidence="3">The sequence shown here is derived from an EMBL/GenBank/DDBJ whole genome shotgun (WGS) entry which is preliminary data.</text>
</comment>
<keyword evidence="2" id="KW-0812">Transmembrane</keyword>
<feature type="region of interest" description="Disordered" evidence="1">
    <location>
        <begin position="64"/>
        <end position="99"/>
    </location>
</feature>
<dbReference type="EMBL" id="MIGC01006997">
    <property type="protein sequence ID" value="PHJ15934.1"/>
    <property type="molecule type" value="Genomic_DNA"/>
</dbReference>
<feature type="region of interest" description="Disordered" evidence="1">
    <location>
        <begin position="1"/>
        <end position="26"/>
    </location>
</feature>
<keyword evidence="2" id="KW-0472">Membrane</keyword>
<dbReference type="AlphaFoldDB" id="A0A2C6KHR6"/>
<evidence type="ECO:0000256" key="1">
    <source>
        <dbReference type="SAM" id="MobiDB-lite"/>
    </source>
</evidence>